<dbReference type="Pfam" id="PF00425">
    <property type="entry name" value="Chorismate_bind"/>
    <property type="match status" value="1"/>
</dbReference>
<feature type="domain" description="Chorismate-utilising enzyme C-terminal" evidence="1">
    <location>
        <begin position="151"/>
        <end position="404"/>
    </location>
</feature>
<protein>
    <submittedName>
        <fullName evidence="2">Menaquinone-specific isochorismate synthase</fullName>
        <ecNumber evidence="2">5.4.4.2</ecNumber>
    </submittedName>
</protein>
<keyword evidence="3" id="KW-1185">Reference proteome</keyword>
<dbReference type="EMBL" id="JAGINX010000001">
    <property type="protein sequence ID" value="MBP2317093.1"/>
    <property type="molecule type" value="Genomic_DNA"/>
</dbReference>
<dbReference type="InterPro" id="IPR019999">
    <property type="entry name" value="Anth_synth_I-like"/>
</dbReference>
<sequence length="416" mass="43681">MELLEAAQPSGAWIRHGQGLLGLGVAAETAAAGADRFATLARWWDGFTWEGPDLEGLPAGVGPTAFASITYSSDSSSASRLILPELIIAVTEQGTWLTGVVPADEEREVPLQQLLRRHGLQLQDGVVVPVPGAAPTAVPSAQLRAGTHPEHHYRNAVEAGVTAIAERRLEKLVLARDAVAAADSPIPPGPLLARLARDYSDCWTYRAGDVLGATPEMLVQVRGEELFARVLAGTVDRSVGEQGAREQLVENPKQRNEHTLAVESLLEQLAPVSAQLQAQSPPAVLELPNVYHLSTDVTGRLSCAEAGAEPISPLLVAERAHPTAAICGTPTATAAGLIGTLEEIDRGPFSGPVGWVDARGNADVGIALRGGVLEDGDRQLRLYAGCGIVAGSEPASELAETWAKMRPMLGALGLTR</sequence>
<name>A0ABS4SZR1_9MICC</name>
<gene>
    <name evidence="2" type="ORF">JOF45_000112</name>
</gene>
<dbReference type="SUPFAM" id="SSF56322">
    <property type="entry name" value="ADC synthase"/>
    <property type="match status" value="1"/>
</dbReference>
<evidence type="ECO:0000313" key="3">
    <source>
        <dbReference type="Proteomes" id="UP001519331"/>
    </source>
</evidence>
<comment type="caution">
    <text evidence="2">The sequence shown here is derived from an EMBL/GenBank/DDBJ whole genome shotgun (WGS) entry which is preliminary data.</text>
</comment>
<dbReference type="InterPro" id="IPR015890">
    <property type="entry name" value="Chorismate_C"/>
</dbReference>
<dbReference type="PRINTS" id="PR00095">
    <property type="entry name" value="ANTSNTHASEI"/>
</dbReference>
<keyword evidence="2" id="KW-0413">Isomerase</keyword>
<dbReference type="GO" id="GO:0008909">
    <property type="term" value="F:isochorismate synthase activity"/>
    <property type="evidence" value="ECO:0007669"/>
    <property type="project" value="UniProtKB-EC"/>
</dbReference>
<dbReference type="Gene3D" id="3.60.120.10">
    <property type="entry name" value="Anthranilate synthase"/>
    <property type="match status" value="1"/>
</dbReference>
<evidence type="ECO:0000259" key="1">
    <source>
        <dbReference type="Pfam" id="PF00425"/>
    </source>
</evidence>
<evidence type="ECO:0000313" key="2">
    <source>
        <dbReference type="EMBL" id="MBP2317093.1"/>
    </source>
</evidence>
<dbReference type="InterPro" id="IPR005801">
    <property type="entry name" value="ADC_synthase"/>
</dbReference>
<reference evidence="2 3" key="1">
    <citation type="submission" date="2021-03" db="EMBL/GenBank/DDBJ databases">
        <title>Sequencing the genomes of 1000 actinobacteria strains.</title>
        <authorList>
            <person name="Klenk H.-P."/>
        </authorList>
    </citation>
    <scope>NUCLEOTIDE SEQUENCE [LARGE SCALE GENOMIC DNA]</scope>
    <source>
        <strain evidence="2 3">DSM 12544</strain>
    </source>
</reference>
<dbReference type="Proteomes" id="UP001519331">
    <property type="component" value="Unassembled WGS sequence"/>
</dbReference>
<organism evidence="2 3">
    <name type="scientific">Nesterenkonia lacusekhoensis</name>
    <dbReference type="NCBI Taxonomy" id="150832"/>
    <lineage>
        <taxon>Bacteria</taxon>
        <taxon>Bacillati</taxon>
        <taxon>Actinomycetota</taxon>
        <taxon>Actinomycetes</taxon>
        <taxon>Micrococcales</taxon>
        <taxon>Micrococcaceae</taxon>
        <taxon>Nesterenkonia</taxon>
    </lineage>
</organism>
<dbReference type="PANTHER" id="PTHR42839:SF2">
    <property type="entry name" value="ISOCHORISMATE SYNTHASE ENTC"/>
    <property type="match status" value="1"/>
</dbReference>
<proteinExistence type="predicted"/>
<accession>A0ABS4SZR1</accession>
<dbReference type="PANTHER" id="PTHR42839">
    <property type="entry name" value="ISOCHORISMATE SYNTHASE ENTC"/>
    <property type="match status" value="1"/>
</dbReference>
<dbReference type="EC" id="5.4.4.2" evidence="2"/>